<feature type="region of interest" description="Disordered" evidence="1">
    <location>
        <begin position="209"/>
        <end position="249"/>
    </location>
</feature>
<reference evidence="2" key="1">
    <citation type="submission" date="2020-09" db="EMBL/GenBank/DDBJ databases">
        <title>Genome-Enabled Discovery of Anthraquinone Biosynthesis in Senna tora.</title>
        <authorList>
            <person name="Kang S.-H."/>
            <person name="Pandey R.P."/>
            <person name="Lee C.-M."/>
            <person name="Sim J.-S."/>
            <person name="Jeong J.-T."/>
            <person name="Choi B.-S."/>
            <person name="Jung M."/>
            <person name="Ginzburg D."/>
            <person name="Zhao K."/>
            <person name="Won S.Y."/>
            <person name="Oh T.-J."/>
            <person name="Yu Y."/>
            <person name="Kim N.-H."/>
            <person name="Lee O.R."/>
            <person name="Lee T.-H."/>
            <person name="Bashyal P."/>
            <person name="Kim T.-S."/>
            <person name="Lee W.-H."/>
            <person name="Kawkins C."/>
            <person name="Kim C.-K."/>
            <person name="Kim J.S."/>
            <person name="Ahn B.O."/>
            <person name="Rhee S.Y."/>
            <person name="Sohng J.K."/>
        </authorList>
    </citation>
    <scope>NUCLEOTIDE SEQUENCE</scope>
    <source>
        <tissue evidence="2">Leaf</tissue>
    </source>
</reference>
<gene>
    <name evidence="2" type="ORF">G2W53_021755</name>
</gene>
<feature type="compositionally biased region" description="Polar residues" evidence="1">
    <location>
        <begin position="228"/>
        <end position="249"/>
    </location>
</feature>
<dbReference type="AlphaFoldDB" id="A0A834WLE7"/>
<organism evidence="2 3">
    <name type="scientific">Senna tora</name>
    <dbReference type="NCBI Taxonomy" id="362788"/>
    <lineage>
        <taxon>Eukaryota</taxon>
        <taxon>Viridiplantae</taxon>
        <taxon>Streptophyta</taxon>
        <taxon>Embryophyta</taxon>
        <taxon>Tracheophyta</taxon>
        <taxon>Spermatophyta</taxon>
        <taxon>Magnoliopsida</taxon>
        <taxon>eudicotyledons</taxon>
        <taxon>Gunneridae</taxon>
        <taxon>Pentapetalae</taxon>
        <taxon>rosids</taxon>
        <taxon>fabids</taxon>
        <taxon>Fabales</taxon>
        <taxon>Fabaceae</taxon>
        <taxon>Caesalpinioideae</taxon>
        <taxon>Cassia clade</taxon>
        <taxon>Senna</taxon>
    </lineage>
</organism>
<dbReference type="Proteomes" id="UP000634136">
    <property type="component" value="Unassembled WGS sequence"/>
</dbReference>
<name>A0A834WLE7_9FABA</name>
<proteinExistence type="predicted"/>
<protein>
    <submittedName>
        <fullName evidence="2">Uncharacterized protein</fullName>
    </submittedName>
</protein>
<evidence type="ECO:0000313" key="3">
    <source>
        <dbReference type="Proteomes" id="UP000634136"/>
    </source>
</evidence>
<keyword evidence="3" id="KW-1185">Reference proteome</keyword>
<evidence type="ECO:0000313" key="2">
    <source>
        <dbReference type="EMBL" id="KAF7823611.1"/>
    </source>
</evidence>
<sequence length="288" mass="31379">MAVALLSNDFLSNDLSPSNSGVLPIPSSLENQIWARMRFGSYTTPSPNIPPPVPICNPNDIFPEIEILPTQNDTLRHPWRESLVVRVWGRGLVVPQYTLAQKLMVSWKLKPEPQLLTVDTSLQFGGKRQKHLFAGVGAFEFCFWCGKNGHSSSVCKFAPSSSPTNLSLTSVKSEPTQEWVTVRAKKKKFPISVKSHTDSYHGGGMLHKLGKDISNSNNGAPNGLVSKGPNSLSQRAQANSQALSTSPTSQIHVNKEVDLVLNLCNVSDLVVGGSRTDSVLHQGKEISQ</sequence>
<evidence type="ECO:0000256" key="1">
    <source>
        <dbReference type="SAM" id="MobiDB-lite"/>
    </source>
</evidence>
<dbReference type="EMBL" id="JAAIUW010000007">
    <property type="protein sequence ID" value="KAF7823611.1"/>
    <property type="molecule type" value="Genomic_DNA"/>
</dbReference>
<comment type="caution">
    <text evidence="2">The sequence shown here is derived from an EMBL/GenBank/DDBJ whole genome shotgun (WGS) entry which is preliminary data.</text>
</comment>
<accession>A0A834WLE7</accession>